<protein>
    <recommendedName>
        <fullName evidence="4">RNA helicase</fullName>
    </recommendedName>
</protein>
<gene>
    <name evidence="2" type="ORF">PCOR1329_LOCUS64596</name>
</gene>
<dbReference type="EMBL" id="CAUYUJ010018244">
    <property type="protein sequence ID" value="CAK0881889.1"/>
    <property type="molecule type" value="Genomic_DNA"/>
</dbReference>
<keyword evidence="3" id="KW-1185">Reference proteome</keyword>
<sequence>MAFAHQDVLAFVAGLPQGALGGAAQQDMVEWCSFLLDVDPSPKAKHDLFWYLSVGRLLGETMGSISPLDLAEPAMRDVISSTIKHGEKPYDKDGESPVFRAWAVQPAQIAFALRVQRKCGATEPPPPTPEATLASTMREYLEAQAATHKRSTKALSFKLSERVAELGMATFPEDLLPSEENLAVFEAAGRVARDKGRLYIGSAEGEDLQRNFRPSWSRVPAVEVPVGDGSVPDRQRQMAELKRARAATEVAEEHGGARTAYQCDILARKAMAKGLEKGDADWKVMFSRIDRDLAKEARDKVTARASDAAKFAHTKGKGKGKADGAAQKGGSGHGSAASSAAHPRKQQGGWQGGWQSQDRGAKAWKK</sequence>
<dbReference type="Proteomes" id="UP001189429">
    <property type="component" value="Unassembled WGS sequence"/>
</dbReference>
<accession>A0ABN9W6W7</accession>
<evidence type="ECO:0008006" key="4">
    <source>
        <dbReference type="Google" id="ProtNLM"/>
    </source>
</evidence>
<evidence type="ECO:0000256" key="1">
    <source>
        <dbReference type="SAM" id="MobiDB-lite"/>
    </source>
</evidence>
<evidence type="ECO:0000313" key="2">
    <source>
        <dbReference type="EMBL" id="CAK0881889.1"/>
    </source>
</evidence>
<proteinExistence type="predicted"/>
<reference evidence="2" key="1">
    <citation type="submission" date="2023-10" db="EMBL/GenBank/DDBJ databases">
        <authorList>
            <person name="Chen Y."/>
            <person name="Shah S."/>
            <person name="Dougan E. K."/>
            <person name="Thang M."/>
            <person name="Chan C."/>
        </authorList>
    </citation>
    <scope>NUCLEOTIDE SEQUENCE [LARGE SCALE GENOMIC DNA]</scope>
</reference>
<comment type="caution">
    <text evidence="2">The sequence shown here is derived from an EMBL/GenBank/DDBJ whole genome shotgun (WGS) entry which is preliminary data.</text>
</comment>
<organism evidence="2 3">
    <name type="scientific">Prorocentrum cordatum</name>
    <dbReference type="NCBI Taxonomy" id="2364126"/>
    <lineage>
        <taxon>Eukaryota</taxon>
        <taxon>Sar</taxon>
        <taxon>Alveolata</taxon>
        <taxon>Dinophyceae</taxon>
        <taxon>Prorocentrales</taxon>
        <taxon>Prorocentraceae</taxon>
        <taxon>Prorocentrum</taxon>
    </lineage>
</organism>
<evidence type="ECO:0000313" key="3">
    <source>
        <dbReference type="Proteomes" id="UP001189429"/>
    </source>
</evidence>
<name>A0ABN9W6W7_9DINO</name>
<feature type="region of interest" description="Disordered" evidence="1">
    <location>
        <begin position="303"/>
        <end position="366"/>
    </location>
</feature>